<dbReference type="RefSeq" id="XP_001418101.1">
    <property type="nucleotide sequence ID" value="XM_001418064.1"/>
</dbReference>
<dbReference type="CDD" id="cd15841">
    <property type="entry name" value="SNARE_Qc"/>
    <property type="match status" value="1"/>
</dbReference>
<dbReference type="Pfam" id="PF05739">
    <property type="entry name" value="SNARE"/>
    <property type="match status" value="1"/>
</dbReference>
<dbReference type="OMA" id="KYDADKH"/>
<dbReference type="PANTHER" id="PTHR19305">
    <property type="entry name" value="SYNAPTOSOMAL ASSOCIATED PROTEIN"/>
    <property type="match status" value="1"/>
</dbReference>
<keyword evidence="1" id="KW-0653">Protein transport</keyword>
<accession>A4RY38</accession>
<gene>
    <name evidence="5" type="ORF">OSTLU_45798</name>
</gene>
<evidence type="ECO:0000313" key="5">
    <source>
        <dbReference type="EMBL" id="ABO96394.1"/>
    </source>
</evidence>
<dbReference type="EMBL" id="CP000585">
    <property type="protein sequence ID" value="ABO96394.1"/>
    <property type="molecule type" value="Genomic_DNA"/>
</dbReference>
<evidence type="ECO:0000259" key="4">
    <source>
        <dbReference type="PROSITE" id="PS50192"/>
    </source>
</evidence>
<evidence type="ECO:0000256" key="3">
    <source>
        <dbReference type="SAM" id="MobiDB-lite"/>
    </source>
</evidence>
<dbReference type="Gene3D" id="1.20.5.110">
    <property type="match status" value="1"/>
</dbReference>
<evidence type="ECO:0000313" key="6">
    <source>
        <dbReference type="Proteomes" id="UP000001568"/>
    </source>
</evidence>
<name>A4RY38_OSTLU</name>
<dbReference type="Gramene" id="ABO96394">
    <property type="protein sequence ID" value="ABO96394"/>
    <property type="gene ID" value="OSTLU_45798"/>
</dbReference>
<dbReference type="SMART" id="SM00397">
    <property type="entry name" value="t_SNARE"/>
    <property type="match status" value="1"/>
</dbReference>
<dbReference type="STRING" id="436017.A4RY38"/>
<dbReference type="SUPFAM" id="SSF58038">
    <property type="entry name" value="SNARE fusion complex"/>
    <property type="match status" value="1"/>
</dbReference>
<reference evidence="5 6" key="1">
    <citation type="journal article" date="2007" name="Proc. Natl. Acad. Sci. U.S.A.">
        <title>The tiny eukaryote Ostreococcus provides genomic insights into the paradox of plankton speciation.</title>
        <authorList>
            <person name="Palenik B."/>
            <person name="Grimwood J."/>
            <person name="Aerts A."/>
            <person name="Rouze P."/>
            <person name="Salamov A."/>
            <person name="Putnam N."/>
            <person name="Dupont C."/>
            <person name="Jorgensen R."/>
            <person name="Derelle E."/>
            <person name="Rombauts S."/>
            <person name="Zhou K."/>
            <person name="Otillar R."/>
            <person name="Merchant S.S."/>
            <person name="Podell S."/>
            <person name="Gaasterland T."/>
            <person name="Napoli C."/>
            <person name="Gendler K."/>
            <person name="Manuell A."/>
            <person name="Tai V."/>
            <person name="Vallon O."/>
            <person name="Piganeau G."/>
            <person name="Jancek S."/>
            <person name="Heijde M."/>
            <person name="Jabbari K."/>
            <person name="Bowler C."/>
            <person name="Lohr M."/>
            <person name="Robbens S."/>
            <person name="Werner G."/>
            <person name="Dubchak I."/>
            <person name="Pazour G.J."/>
            <person name="Ren Q."/>
            <person name="Paulsen I."/>
            <person name="Delwiche C."/>
            <person name="Schmutz J."/>
            <person name="Rokhsar D."/>
            <person name="Van de Peer Y."/>
            <person name="Moreau H."/>
            <person name="Grigoriev I.V."/>
        </authorList>
    </citation>
    <scope>NUCLEOTIDE SEQUENCE [LARGE SCALE GENOMIC DNA]</scope>
    <source>
        <strain evidence="5 6">CCE9901</strain>
    </source>
</reference>
<proteinExistence type="predicted"/>
<keyword evidence="1" id="KW-0813">Transport</keyword>
<dbReference type="PANTHER" id="PTHR19305:SF35">
    <property type="entry name" value="SYNTAXIN-72"/>
    <property type="match status" value="1"/>
</dbReference>
<dbReference type="GO" id="GO:0005886">
    <property type="term" value="C:plasma membrane"/>
    <property type="evidence" value="ECO:0007669"/>
    <property type="project" value="TreeGrafter"/>
</dbReference>
<dbReference type="PROSITE" id="PS50192">
    <property type="entry name" value="T_SNARE"/>
    <property type="match status" value="1"/>
</dbReference>
<keyword evidence="2" id="KW-0175">Coiled coil</keyword>
<evidence type="ECO:0000256" key="2">
    <source>
        <dbReference type="SAM" id="Coils"/>
    </source>
</evidence>
<dbReference type="GO" id="GO:0015031">
    <property type="term" value="P:protein transport"/>
    <property type="evidence" value="ECO:0007669"/>
    <property type="project" value="UniProtKB-KW"/>
</dbReference>
<dbReference type="Proteomes" id="UP000001568">
    <property type="component" value="Chromosome 5"/>
</dbReference>
<dbReference type="eggNOG" id="ENOG502QS7N">
    <property type="taxonomic scope" value="Eukaryota"/>
</dbReference>
<dbReference type="HOGENOM" id="CLU_091888_0_0_1"/>
<dbReference type="GeneID" id="5002022"/>
<feature type="compositionally biased region" description="Polar residues" evidence="3">
    <location>
        <begin position="150"/>
        <end position="165"/>
    </location>
</feature>
<feature type="coiled-coil region" evidence="2">
    <location>
        <begin position="48"/>
        <end position="75"/>
    </location>
</feature>
<keyword evidence="6" id="KW-1185">Reference proteome</keyword>
<protein>
    <recommendedName>
        <fullName evidence="4">t-SNARE coiled-coil homology domain-containing protein</fullName>
    </recommendedName>
</protein>
<dbReference type="InterPro" id="IPR000727">
    <property type="entry name" value="T_SNARE_dom"/>
</dbReference>
<feature type="region of interest" description="Disordered" evidence="3">
    <location>
        <begin position="133"/>
        <end position="165"/>
    </location>
</feature>
<organism evidence="5 6">
    <name type="scientific">Ostreococcus lucimarinus (strain CCE9901)</name>
    <dbReference type="NCBI Taxonomy" id="436017"/>
    <lineage>
        <taxon>Eukaryota</taxon>
        <taxon>Viridiplantae</taxon>
        <taxon>Chlorophyta</taxon>
        <taxon>Mamiellophyceae</taxon>
        <taxon>Mamiellales</taxon>
        <taxon>Bathycoccaceae</taxon>
        <taxon>Ostreococcus</taxon>
    </lineage>
</organism>
<dbReference type="KEGG" id="olu:OSTLU_45798"/>
<sequence length="280" mass="30517">MASAGDLLARADALLKKYDAYLPKTETTAQVEERISKLRGTDAFAAMLTNSETVLEELIEKAAAVKSERNRATVATLNAEVRRGKNYLRGELPKLRKVARVKSAGTTEDDVRAMLEIVDNLEDRVEAVADGVTRGLPPQKKKPAGGFGGTSTVVNISSDADPGSSANPFLNMEQSEASEAFRQEFEARKAKQDKGLDVISRGLGVLKDIGGEMQEEMRRQQPITDAIEDKLDSVNADMRTANSRLKEAVTKIRSTRKFCMDAILILVVLGVSLTIYKTVA</sequence>
<dbReference type="OrthoDB" id="29755at2759"/>
<evidence type="ECO:0000256" key="1">
    <source>
        <dbReference type="ARBA" id="ARBA00022927"/>
    </source>
</evidence>
<feature type="domain" description="T-SNARE coiled-coil homology" evidence="4">
    <location>
        <begin position="186"/>
        <end position="248"/>
    </location>
</feature>
<dbReference type="AlphaFoldDB" id="A4RY38"/>